<dbReference type="Gene3D" id="2.60.120.10">
    <property type="entry name" value="Jelly Rolls"/>
    <property type="match status" value="1"/>
</dbReference>
<sequence length="184" mass="20289">MPFQARPIRRVVTGTDDQGRSRVLYDGPAPNVNTHVSARMTDLWVYDQVPAPISGTRDDGNLPFSFEPPHQGGHLRVVESMGRPANYDASTDAQRKERHETVRAANGTLYRGGQNVYSSPYHKSTTVDYGILLDGQRTLLLDDGAYPLQKGDVVVQLGNWHGWTNPDSGSLMAFVMMGAEEESS</sequence>
<reference evidence="1 2" key="1">
    <citation type="submission" date="2016-11" db="EMBL/GenBank/DDBJ databases">
        <authorList>
            <person name="Jaros S."/>
            <person name="Januszkiewicz K."/>
            <person name="Wedrychowicz H."/>
        </authorList>
    </citation>
    <scope>NUCLEOTIDE SEQUENCE [LARGE SCALE GENOMIC DNA]</scope>
    <source>
        <strain evidence="1 2">GAS138</strain>
    </source>
</reference>
<evidence type="ECO:0000313" key="1">
    <source>
        <dbReference type="EMBL" id="SHH57677.1"/>
    </source>
</evidence>
<dbReference type="InterPro" id="IPR011051">
    <property type="entry name" value="RmlC_Cupin_sf"/>
</dbReference>
<protein>
    <recommendedName>
        <fullName evidence="3">Cupin domain-containing protein</fullName>
    </recommendedName>
</protein>
<dbReference type="OrthoDB" id="713485at2"/>
<dbReference type="SUPFAM" id="SSF51182">
    <property type="entry name" value="RmlC-like cupins"/>
    <property type="match status" value="1"/>
</dbReference>
<dbReference type="AlphaFoldDB" id="A0A1M5U3R9"/>
<proteinExistence type="predicted"/>
<evidence type="ECO:0000313" key="2">
    <source>
        <dbReference type="Proteomes" id="UP000189796"/>
    </source>
</evidence>
<dbReference type="PANTHER" id="PTHR36156:SF2">
    <property type="entry name" value="CUPIN TYPE-2 DOMAIN-CONTAINING PROTEIN"/>
    <property type="match status" value="1"/>
</dbReference>
<accession>A0A1M5U3R9</accession>
<dbReference type="EMBL" id="LT670817">
    <property type="protein sequence ID" value="SHH57677.1"/>
    <property type="molecule type" value="Genomic_DNA"/>
</dbReference>
<gene>
    <name evidence="1" type="ORF">SAMN05443248_5273</name>
</gene>
<evidence type="ECO:0008006" key="3">
    <source>
        <dbReference type="Google" id="ProtNLM"/>
    </source>
</evidence>
<dbReference type="PANTHER" id="PTHR36156">
    <property type="entry name" value="SLR2101 PROTEIN"/>
    <property type="match status" value="1"/>
</dbReference>
<dbReference type="RefSeq" id="WP_154072505.1">
    <property type="nucleotide sequence ID" value="NZ_LT670817.1"/>
</dbReference>
<dbReference type="InterPro" id="IPR047142">
    <property type="entry name" value="OryJ/VirC-like"/>
</dbReference>
<dbReference type="InterPro" id="IPR014710">
    <property type="entry name" value="RmlC-like_jellyroll"/>
</dbReference>
<name>A0A1M5U3R9_9BRAD</name>
<organism evidence="1 2">
    <name type="scientific">Bradyrhizobium erythrophlei</name>
    <dbReference type="NCBI Taxonomy" id="1437360"/>
    <lineage>
        <taxon>Bacteria</taxon>
        <taxon>Pseudomonadati</taxon>
        <taxon>Pseudomonadota</taxon>
        <taxon>Alphaproteobacteria</taxon>
        <taxon>Hyphomicrobiales</taxon>
        <taxon>Nitrobacteraceae</taxon>
        <taxon>Bradyrhizobium</taxon>
    </lineage>
</organism>
<dbReference type="Proteomes" id="UP000189796">
    <property type="component" value="Chromosome I"/>
</dbReference>